<feature type="region of interest" description="Disordered" evidence="1">
    <location>
        <begin position="410"/>
        <end position="439"/>
    </location>
</feature>
<accession>A0A9P0AR21</accession>
<feature type="compositionally biased region" description="Low complexity" evidence="1">
    <location>
        <begin position="171"/>
        <end position="186"/>
    </location>
</feature>
<dbReference type="OrthoDB" id="9806920at2759"/>
<gene>
    <name evidence="2" type="ORF">MELIAE_LOCUS1380</name>
</gene>
<sequence length="1258" mass="143002">MQIDTANKKRDIENPVRNETVEVAVLGEINLEGVSRSTVHRILKHNKWHPYKIQLFKELHEGDNDRRTRRTLNSSCKYEPSYGRNRSNSINKNDEDKSATSIIASKYGGGYSTNYQRDTGASRDLGRSENPRIKPLLDKKDTLHPPVSYRPISRTGARSRDPSPIDKSEKSSSSSSYNLSRLYPSRPYTRSVSRERTDSSNSTTTIPKFTGRAVSKDEVSKYSSRTKEEIPKYMGRTSIGKDEPLTRYKTSSKTTSREDLSVPQKYSNSRYKAAGRTTSREDLSNPQKYINSRFLPKNAIEKSHTAYVRPTNRTHEVSQRNKELLSVLQAQHEHERHSRPSSRCSSVTPDDHYQKDFLKAQAYKPQPKNVEMETVFVVTRGTSPTPTSTQTSFLRSRRTEVAKMVEKTITRPKIRPTMVDQEIQSDRLDDSTKSSRFAGASRISATPWSSFLDMKFSSPSTKQKSLKQNEQSSQNNFDKSDKTNCDSPKSISRASSSKSLSQGSSKSEGKTKEKKSPSPPFKSKLIPPKQVQTTDKKLLPPQIPNTNKNNSIHSQNIQNKDFRKSVLNMNPDKKKKLGRRSNSASSADSDHSVADAEATDVSENLATCKSYHPSMASRLPQKINDPRSRRSPSSDASTSSTSEDDIKNKFKGHLSAGSSRTSMILSSADELSQDKLPKLANLKIKDAKPETVEAKSFLMRALAPVTNLFKVKQVELPEKAVISDNNCSEKEESPEKTKPRLATLILTKVETSEKPLCYNESSGQFSHEPSSHSNSTNKSPKQLIRIDKNTGLPIKTFMRHVDSGDIPWWLDEKSEVPEGVETYPNWVREDGTTEDGKKIFKIRHNESDESSWWLDSSEKSKSDPNPANVTYVHEDGVTEDGKTIFKVRHNDSDESSWWVDSGDKSNSELRRLNTIDQEYLDQNNIRPIEDGVTEDGRVIYKIRHNDSDETSWWVDSSDKSNNNSQMHQDYQEKHKLRHIDSGERAWWMSSSENVSEMVQPQEEQENKSKYAIRHQDFDEKPWWLNNNEINQSDNESDSEIPLGDRASPEGLEMPKDEGRLSPYDNVPEQESRDKKRINMTLFISKHTNIDDILGGSGQLWSPVSDEMFRFNDTSQECTEIDARQVIIHEPSPRRGEMHSNRTDNFGGVSNAYPFRKEIPCPLPTTDLFQETLHRHTTIHVTDEYEIKSAGCTFLEHRNTDVKHSNVKYSFWSIESAGTLEQMSTEVLHTGKEGTVTEEFLVSFILSSSPTAKLYLRWR</sequence>
<feature type="compositionally biased region" description="Low complexity" evidence="1">
    <location>
        <begin position="487"/>
        <end position="506"/>
    </location>
</feature>
<dbReference type="Proteomes" id="UP001154078">
    <property type="component" value="Chromosome 1"/>
</dbReference>
<feature type="region of interest" description="Disordered" evidence="1">
    <location>
        <begin position="330"/>
        <end position="349"/>
    </location>
</feature>
<feature type="compositionally biased region" description="Polar residues" evidence="1">
    <location>
        <begin position="544"/>
        <end position="559"/>
    </location>
</feature>
<feature type="region of interest" description="Disordered" evidence="1">
    <location>
        <begin position="758"/>
        <end position="781"/>
    </location>
</feature>
<feature type="compositionally biased region" description="Basic and acidic residues" evidence="1">
    <location>
        <begin position="424"/>
        <end position="433"/>
    </location>
</feature>
<feature type="compositionally biased region" description="Basic and acidic residues" evidence="1">
    <location>
        <begin position="120"/>
        <end position="143"/>
    </location>
</feature>
<name>A0A9P0AR21_BRAAE</name>
<organism evidence="2 3">
    <name type="scientific">Brassicogethes aeneus</name>
    <name type="common">Rape pollen beetle</name>
    <name type="synonym">Meligethes aeneus</name>
    <dbReference type="NCBI Taxonomy" id="1431903"/>
    <lineage>
        <taxon>Eukaryota</taxon>
        <taxon>Metazoa</taxon>
        <taxon>Ecdysozoa</taxon>
        <taxon>Arthropoda</taxon>
        <taxon>Hexapoda</taxon>
        <taxon>Insecta</taxon>
        <taxon>Pterygota</taxon>
        <taxon>Neoptera</taxon>
        <taxon>Endopterygota</taxon>
        <taxon>Coleoptera</taxon>
        <taxon>Polyphaga</taxon>
        <taxon>Cucujiformia</taxon>
        <taxon>Nitidulidae</taxon>
        <taxon>Meligethinae</taxon>
        <taxon>Brassicogethes</taxon>
    </lineage>
</organism>
<proteinExistence type="predicted"/>
<feature type="compositionally biased region" description="Basic and acidic residues" evidence="1">
    <location>
        <begin position="214"/>
        <end position="231"/>
    </location>
</feature>
<protein>
    <submittedName>
        <fullName evidence="2">Uncharacterized protein</fullName>
    </submittedName>
</protein>
<feature type="region of interest" description="Disordered" evidence="1">
    <location>
        <begin position="1027"/>
        <end position="1072"/>
    </location>
</feature>
<dbReference type="EMBL" id="OV121132">
    <property type="protein sequence ID" value="CAH0547375.1"/>
    <property type="molecule type" value="Genomic_DNA"/>
</dbReference>
<feature type="compositionally biased region" description="Polar residues" evidence="1">
    <location>
        <begin position="459"/>
        <end position="477"/>
    </location>
</feature>
<keyword evidence="3" id="KW-1185">Reference proteome</keyword>
<evidence type="ECO:0000256" key="1">
    <source>
        <dbReference type="SAM" id="MobiDB-lite"/>
    </source>
</evidence>
<dbReference type="AlphaFoldDB" id="A0A9P0AR21"/>
<evidence type="ECO:0000313" key="3">
    <source>
        <dbReference type="Proteomes" id="UP001154078"/>
    </source>
</evidence>
<feature type="region of interest" description="Disordered" evidence="1">
    <location>
        <begin position="459"/>
        <end position="661"/>
    </location>
</feature>
<evidence type="ECO:0000313" key="2">
    <source>
        <dbReference type="EMBL" id="CAH0547375.1"/>
    </source>
</evidence>
<feature type="compositionally biased region" description="Basic and acidic residues" evidence="1">
    <location>
        <begin position="507"/>
        <end position="516"/>
    </location>
</feature>
<feature type="compositionally biased region" description="Low complexity" evidence="1">
    <location>
        <begin position="631"/>
        <end position="641"/>
    </location>
</feature>
<feature type="compositionally biased region" description="Basic and acidic residues" evidence="1">
    <location>
        <begin position="158"/>
        <end position="170"/>
    </location>
</feature>
<feature type="region of interest" description="Disordered" evidence="1">
    <location>
        <begin position="64"/>
        <end position="283"/>
    </location>
</feature>
<feature type="compositionally biased region" description="Polar residues" evidence="1">
    <location>
        <begin position="759"/>
        <end position="780"/>
    </location>
</feature>
<reference evidence="2" key="1">
    <citation type="submission" date="2021-12" db="EMBL/GenBank/DDBJ databases">
        <authorList>
            <person name="King R."/>
        </authorList>
    </citation>
    <scope>NUCLEOTIDE SEQUENCE</scope>
</reference>